<keyword evidence="8" id="KW-1185">Reference proteome</keyword>
<feature type="binding site" evidence="5">
    <location>
        <position position="12"/>
    </location>
    <ligand>
        <name>NAD(+)</name>
        <dbReference type="ChEBI" id="CHEBI:57540"/>
    </ligand>
</feature>
<evidence type="ECO:0000313" key="8">
    <source>
        <dbReference type="Proteomes" id="UP001575181"/>
    </source>
</evidence>
<dbReference type="NCBIfam" id="NF002999">
    <property type="entry name" value="PRK03767.1"/>
    <property type="match status" value="1"/>
</dbReference>
<comment type="catalytic activity">
    <reaction evidence="5">
        <text>a quinone + NADH + H(+) = a quinol + NAD(+)</text>
        <dbReference type="Rhea" id="RHEA:46160"/>
        <dbReference type="ChEBI" id="CHEBI:15378"/>
        <dbReference type="ChEBI" id="CHEBI:24646"/>
        <dbReference type="ChEBI" id="CHEBI:57540"/>
        <dbReference type="ChEBI" id="CHEBI:57945"/>
        <dbReference type="ChEBI" id="CHEBI:132124"/>
        <dbReference type="EC" id="1.6.5.2"/>
    </reaction>
</comment>
<keyword evidence="5" id="KW-0547">Nucleotide-binding</keyword>
<proteinExistence type="inferred from homology"/>
<dbReference type="InterPro" id="IPR005025">
    <property type="entry name" value="FMN_Rdtase-like_dom"/>
</dbReference>
<dbReference type="RefSeq" id="WP_373657284.1">
    <property type="nucleotide sequence ID" value="NZ_JBGUAW010000015.1"/>
</dbReference>
<evidence type="ECO:0000256" key="1">
    <source>
        <dbReference type="ARBA" id="ARBA00006961"/>
    </source>
</evidence>
<reference evidence="7 8" key="1">
    <citation type="submission" date="2024-08" db="EMBL/GenBank/DDBJ databases">
        <title>Whole-genome sequencing of halo(alkali)philic microorganisms from hypersaline lakes.</title>
        <authorList>
            <person name="Sorokin D.Y."/>
            <person name="Merkel A.Y."/>
            <person name="Messina E."/>
            <person name="Yakimov M."/>
        </authorList>
    </citation>
    <scope>NUCLEOTIDE SEQUENCE [LARGE SCALE GENOMIC DNA]</scope>
    <source>
        <strain evidence="7 8">Cl-TMA</strain>
    </source>
</reference>
<accession>A0ABV4TYT9</accession>
<dbReference type="PANTHER" id="PTHR30546">
    <property type="entry name" value="FLAVODOXIN-RELATED PROTEIN WRBA-RELATED"/>
    <property type="match status" value="1"/>
</dbReference>
<feature type="binding site" evidence="5">
    <location>
        <begin position="114"/>
        <end position="119"/>
    </location>
    <ligand>
        <name>FMN</name>
        <dbReference type="ChEBI" id="CHEBI:58210"/>
    </ligand>
</feature>
<dbReference type="NCBIfam" id="TIGR01755">
    <property type="entry name" value="flav_wrbA"/>
    <property type="match status" value="1"/>
</dbReference>
<keyword evidence="5" id="KW-0521">NADP</keyword>
<feature type="binding site" evidence="5">
    <location>
        <begin position="79"/>
        <end position="81"/>
    </location>
    <ligand>
        <name>FMN</name>
        <dbReference type="ChEBI" id="CHEBI:58210"/>
    </ligand>
</feature>
<evidence type="ECO:0000259" key="6">
    <source>
        <dbReference type="PROSITE" id="PS50902"/>
    </source>
</evidence>
<feature type="domain" description="Flavodoxin-like" evidence="6">
    <location>
        <begin position="4"/>
        <end position="189"/>
    </location>
</feature>
<keyword evidence="3 5" id="KW-0288">FMN</keyword>
<feature type="binding site" evidence="5">
    <location>
        <position position="134"/>
    </location>
    <ligand>
        <name>FMN</name>
        <dbReference type="ChEBI" id="CHEBI:58210"/>
    </ligand>
</feature>
<organism evidence="7 8">
    <name type="scientific">Thiohalorhabdus methylotrophus</name>
    <dbReference type="NCBI Taxonomy" id="3242694"/>
    <lineage>
        <taxon>Bacteria</taxon>
        <taxon>Pseudomonadati</taxon>
        <taxon>Pseudomonadota</taxon>
        <taxon>Gammaproteobacteria</taxon>
        <taxon>Thiohalorhabdales</taxon>
        <taxon>Thiohalorhabdaceae</taxon>
        <taxon>Thiohalorhabdus</taxon>
    </lineage>
</organism>
<comment type="caution">
    <text evidence="7">The sequence shown here is derived from an EMBL/GenBank/DDBJ whole genome shotgun (WGS) entry which is preliminary data.</text>
</comment>
<evidence type="ECO:0000256" key="2">
    <source>
        <dbReference type="ARBA" id="ARBA00022630"/>
    </source>
</evidence>
<dbReference type="EMBL" id="JBGUAW010000015">
    <property type="protein sequence ID" value="MFA9462494.1"/>
    <property type="molecule type" value="Genomic_DNA"/>
</dbReference>
<keyword evidence="4 5" id="KW-0560">Oxidoreductase</keyword>
<dbReference type="InterPro" id="IPR029039">
    <property type="entry name" value="Flavoprotein-like_sf"/>
</dbReference>
<comment type="similarity">
    <text evidence="1 5">Belongs to the WrbA family.</text>
</comment>
<comment type="catalytic activity">
    <reaction evidence="5">
        <text>a quinone + NADPH + H(+) = a quinol + NADP(+)</text>
        <dbReference type="Rhea" id="RHEA:46164"/>
        <dbReference type="ChEBI" id="CHEBI:15378"/>
        <dbReference type="ChEBI" id="CHEBI:24646"/>
        <dbReference type="ChEBI" id="CHEBI:57783"/>
        <dbReference type="ChEBI" id="CHEBI:58349"/>
        <dbReference type="ChEBI" id="CHEBI:132124"/>
        <dbReference type="EC" id="1.6.5.2"/>
    </reaction>
</comment>
<protein>
    <recommendedName>
        <fullName evidence="5">NAD(P)H dehydrogenase (quinone)</fullName>
        <ecNumber evidence="5">1.6.5.2</ecNumber>
    </recommendedName>
    <alternativeName>
        <fullName evidence="5">NAD(P)H:quinone oxidoreductase</fullName>
        <shortName evidence="5">NQO</shortName>
    </alternativeName>
</protein>
<feature type="binding site" evidence="5">
    <location>
        <position position="99"/>
    </location>
    <ligand>
        <name>substrate</name>
    </ligand>
</feature>
<dbReference type="SUPFAM" id="SSF52218">
    <property type="entry name" value="Flavoproteins"/>
    <property type="match status" value="1"/>
</dbReference>
<dbReference type="EC" id="1.6.5.2" evidence="5"/>
<evidence type="ECO:0000313" key="7">
    <source>
        <dbReference type="EMBL" id="MFA9462494.1"/>
    </source>
</evidence>
<evidence type="ECO:0000256" key="5">
    <source>
        <dbReference type="HAMAP-Rule" id="MF_01017"/>
    </source>
</evidence>
<sequence length="210" mass="21920">MSRILVLYYSMYGHVETLARTIAEGAGQVPGADVHTKRVPETMPEEAARQAGAKLEQSAPVADPAELQDYDAILFGTPTRFGNMAGQMRNFLDQTGSLWFTGALTGKVASVFTSTGSGGGNETTITSFWPTLAHHGMVIVGLPYAAPELADISEVKGGSPYGAATIAGDGSRQPTEKELALARFQGAHVAGIAERLHGGSETGSRKAGTP</sequence>
<gene>
    <name evidence="7" type="primary">wrbA</name>
    <name evidence="7" type="ORF">ACERLL_16930</name>
</gene>
<dbReference type="PANTHER" id="PTHR30546:SF23">
    <property type="entry name" value="FLAVOPROTEIN-LIKE PROTEIN YCP4-RELATED"/>
    <property type="match status" value="1"/>
</dbReference>
<dbReference type="InterPro" id="IPR037513">
    <property type="entry name" value="NQO"/>
</dbReference>
<dbReference type="Proteomes" id="UP001575181">
    <property type="component" value="Unassembled WGS sequence"/>
</dbReference>
<keyword evidence="2 5" id="KW-0285">Flavoprotein</keyword>
<dbReference type="GO" id="GO:0003955">
    <property type="term" value="F:NAD(P)H dehydrogenase (quinone) activity"/>
    <property type="evidence" value="ECO:0007669"/>
    <property type="project" value="UniProtKB-EC"/>
</dbReference>
<dbReference type="Gene3D" id="3.40.50.360">
    <property type="match status" value="1"/>
</dbReference>
<dbReference type="HAMAP" id="MF_01017">
    <property type="entry name" value="NQOR"/>
    <property type="match status" value="1"/>
</dbReference>
<dbReference type="Pfam" id="PF03358">
    <property type="entry name" value="FMN_red"/>
    <property type="match status" value="1"/>
</dbReference>
<evidence type="ECO:0000256" key="4">
    <source>
        <dbReference type="ARBA" id="ARBA00023002"/>
    </source>
</evidence>
<feature type="binding site" evidence="5">
    <location>
        <begin position="10"/>
        <end position="15"/>
    </location>
    <ligand>
        <name>FMN</name>
        <dbReference type="ChEBI" id="CHEBI:58210"/>
    </ligand>
</feature>
<keyword evidence="5" id="KW-0520">NAD</keyword>
<dbReference type="InterPro" id="IPR010089">
    <property type="entry name" value="Flavoprotein_WrbA-like"/>
</dbReference>
<dbReference type="PROSITE" id="PS50902">
    <property type="entry name" value="FLAVODOXIN_LIKE"/>
    <property type="match status" value="1"/>
</dbReference>
<comment type="cofactor">
    <cofactor evidence="5">
        <name>FMN</name>
        <dbReference type="ChEBI" id="CHEBI:58210"/>
    </cofactor>
    <text evidence="5">Binds 1 FMN per monomer.</text>
</comment>
<name>A0ABV4TYT9_9GAMM</name>
<evidence type="ECO:0000256" key="3">
    <source>
        <dbReference type="ARBA" id="ARBA00022643"/>
    </source>
</evidence>
<dbReference type="InterPro" id="IPR008254">
    <property type="entry name" value="Flavodoxin/NO_synth"/>
</dbReference>